<keyword evidence="1" id="KW-0732">Signal</keyword>
<comment type="caution">
    <text evidence="2">The sequence shown here is derived from an EMBL/GenBank/DDBJ whole genome shotgun (WGS) entry which is preliminary data.</text>
</comment>
<keyword evidence="3" id="KW-1185">Reference proteome</keyword>
<evidence type="ECO:0000256" key="1">
    <source>
        <dbReference type="SAM" id="SignalP"/>
    </source>
</evidence>
<dbReference type="InterPro" id="IPR007253">
    <property type="entry name" value="Cell_wall-bd_2"/>
</dbReference>
<organism evidence="2 3">
    <name type="scientific">Georgenia ruanii</name>
    <dbReference type="NCBI Taxonomy" id="348442"/>
    <lineage>
        <taxon>Bacteria</taxon>
        <taxon>Bacillati</taxon>
        <taxon>Actinomycetota</taxon>
        <taxon>Actinomycetes</taxon>
        <taxon>Micrococcales</taxon>
        <taxon>Bogoriellaceae</taxon>
        <taxon>Georgenia</taxon>
    </lineage>
</organism>
<evidence type="ECO:0008006" key="4">
    <source>
        <dbReference type="Google" id="ProtNLM"/>
    </source>
</evidence>
<dbReference type="PROSITE" id="PS51318">
    <property type="entry name" value="TAT"/>
    <property type="match status" value="1"/>
</dbReference>
<feature type="non-terminal residue" evidence="2">
    <location>
        <position position="1"/>
    </location>
</feature>
<proteinExistence type="predicted"/>
<evidence type="ECO:0000313" key="3">
    <source>
        <dbReference type="Proteomes" id="UP000429644"/>
    </source>
</evidence>
<accession>A0A7J9UUW1</accession>
<dbReference type="EMBL" id="WHPD01000675">
    <property type="protein sequence ID" value="MPV87640.1"/>
    <property type="molecule type" value="Genomic_DNA"/>
</dbReference>
<dbReference type="Gene3D" id="3.40.50.12090">
    <property type="match status" value="2"/>
</dbReference>
<reference evidence="2 3" key="1">
    <citation type="submission" date="2019-10" db="EMBL/GenBank/DDBJ databases">
        <title>Georgenia wutianyii sp. nov. and Georgenia yuyongxinii sp. nov. isolated from plateau pika (Ochotona curzoniae) in the Qinghai-Tibet plateau of China.</title>
        <authorList>
            <person name="Tian Z."/>
        </authorList>
    </citation>
    <scope>NUCLEOTIDE SEQUENCE [LARGE SCALE GENOMIC DNA]</scope>
    <source>
        <strain evidence="2 3">JCM 15130</strain>
    </source>
</reference>
<feature type="signal peptide" evidence="1">
    <location>
        <begin position="1"/>
        <end position="28"/>
    </location>
</feature>
<dbReference type="Proteomes" id="UP000429644">
    <property type="component" value="Unassembled WGS sequence"/>
</dbReference>
<evidence type="ECO:0000313" key="2">
    <source>
        <dbReference type="EMBL" id="MPV87640.1"/>
    </source>
</evidence>
<dbReference type="AlphaFoldDB" id="A0A7J9UUW1"/>
<dbReference type="OrthoDB" id="5116373at2"/>
<dbReference type="InterPro" id="IPR006311">
    <property type="entry name" value="TAT_signal"/>
</dbReference>
<feature type="chain" id="PRO_5029725074" description="Cell wall-binding repeat-containing protein" evidence="1">
    <location>
        <begin position="29"/>
        <end position="556"/>
    </location>
</feature>
<dbReference type="PANTHER" id="PTHR30032:SF8">
    <property type="entry name" value="GERMINATION-SPECIFIC N-ACETYLMURAMOYL-L-ALANINE AMIDASE"/>
    <property type="match status" value="1"/>
</dbReference>
<name>A0A7J9UUW1_9MICO</name>
<sequence>MGKITRRGSLALTAALAVVLAGTTSASAAGSIDRLSGEDRFGTAIDVSKQADTAAKAANYVIIARSSDYPDALAAAPLAEVLGGAPILLNENDKGLREDVLKEIQRLKALKGGTLNAVIVGGTGAISAQAETDLKLELGKDAGGEYRVSRIAGSDRYETAVNIAAAVETGNLDSDAAIEAPNPFGPNLPVFVADGLGFADALAAGPAAVKAKGAIVLSRGTGFDSYTETVLGQTETRSQTRDYLLDVTASQTVYAVGGPAAAAVGGQVKADNKLVGIDRFETATKVAGKFFPSPTVVGLANGLDYPDAIVAGAYLGADGPLLLTRANELPGVTATYLKDKVAANVTATIFGGKGVVADSVSTSISDAIGQFKVQAQFGLTGSGDEQVLTVTALPASSVTVQTANGLVDIFKGVTDSKGIVTTTLEAGDSDPTTLTDADEGAKFLVTVKNGDTTSTVYAVVNTTPTAPSALAVDGTVTSQVNGTIAAGTAKVNVYKKDGTFLGSKTVAATDTTFKFDLKGVAPAANHAAGDLVLRAADAKGNLSATVNVPVIVVPAA</sequence>
<gene>
    <name evidence="2" type="ORF">GB882_03090</name>
</gene>
<dbReference type="Pfam" id="PF04122">
    <property type="entry name" value="CW_binding_2"/>
    <property type="match status" value="3"/>
</dbReference>
<dbReference type="InterPro" id="IPR051922">
    <property type="entry name" value="Bact_Sporulation_Assoc"/>
</dbReference>
<dbReference type="PANTHER" id="PTHR30032">
    <property type="entry name" value="N-ACETYLMURAMOYL-L-ALANINE AMIDASE-RELATED"/>
    <property type="match status" value="1"/>
</dbReference>
<dbReference type="RefSeq" id="WP_152230241.1">
    <property type="nucleotide sequence ID" value="NZ_BAAAOT010000004.1"/>
</dbReference>
<protein>
    <recommendedName>
        <fullName evidence="4">Cell wall-binding repeat-containing protein</fullName>
    </recommendedName>
</protein>